<gene>
    <name evidence="1" type="ORF">MEA186_31851</name>
</gene>
<proteinExistence type="predicted"/>
<accession>G6YK36</accession>
<evidence type="ECO:0000313" key="2">
    <source>
        <dbReference type="Proteomes" id="UP000002949"/>
    </source>
</evidence>
<sequence>MPIFVNASASAECEARQITDRDIRYACSGLAAVNIFAGAFGTKSREGQHDIFCQAPSAITAGALKPASLHQ</sequence>
<dbReference type="AlphaFoldDB" id="G6YK36"/>
<dbReference type="EMBL" id="AGSN01000229">
    <property type="protein sequence ID" value="EHH04179.1"/>
    <property type="molecule type" value="Genomic_DNA"/>
</dbReference>
<organism evidence="1 2">
    <name type="scientific">Mesorhizobium amorphae CCNWGS0123</name>
    <dbReference type="NCBI Taxonomy" id="1082933"/>
    <lineage>
        <taxon>Bacteria</taxon>
        <taxon>Pseudomonadati</taxon>
        <taxon>Pseudomonadota</taxon>
        <taxon>Alphaproteobacteria</taxon>
        <taxon>Hyphomicrobiales</taxon>
        <taxon>Phyllobacteriaceae</taxon>
        <taxon>Mesorhizobium</taxon>
    </lineage>
</organism>
<protein>
    <submittedName>
        <fullName evidence="1">Uncharacterized protein</fullName>
    </submittedName>
</protein>
<name>G6YK36_9HYPH</name>
<dbReference type="Proteomes" id="UP000002949">
    <property type="component" value="Unassembled WGS sequence"/>
</dbReference>
<reference evidence="1 2" key="1">
    <citation type="journal article" date="2012" name="J. Bacteriol.">
        <title>Draft Genome Sequence of Plant Growth-Promoting Rhizobium Mesorhizobium amorphae, Isolated from Zinc-Lead Mine Tailings.</title>
        <authorList>
            <person name="Hao X."/>
            <person name="Lin Y."/>
            <person name="Johnstone L."/>
            <person name="Baltrus D.A."/>
            <person name="Miller S.J."/>
            <person name="Wei G."/>
            <person name="Rensing C."/>
        </authorList>
    </citation>
    <scope>NUCLEOTIDE SEQUENCE [LARGE SCALE GENOMIC DNA]</scope>
    <source>
        <strain evidence="1 2">CCNWGS0123</strain>
    </source>
</reference>
<evidence type="ECO:0000313" key="1">
    <source>
        <dbReference type="EMBL" id="EHH04179.1"/>
    </source>
</evidence>
<keyword evidence="2" id="KW-1185">Reference proteome</keyword>